<dbReference type="InterPro" id="IPR011991">
    <property type="entry name" value="ArsR-like_HTH"/>
</dbReference>
<keyword evidence="3" id="KW-0804">Transcription</keyword>
<dbReference type="RefSeq" id="WP_304275578.1">
    <property type="nucleotide sequence ID" value="NZ_QFQZ01000013.1"/>
</dbReference>
<dbReference type="PROSITE" id="PS50987">
    <property type="entry name" value="HTH_ARSR_2"/>
    <property type="match status" value="1"/>
</dbReference>
<comment type="caution">
    <text evidence="5">The sequence shown here is derived from an EMBL/GenBank/DDBJ whole genome shotgun (WGS) entry which is preliminary data.</text>
</comment>
<evidence type="ECO:0000259" key="4">
    <source>
        <dbReference type="PROSITE" id="PS50987"/>
    </source>
</evidence>
<dbReference type="InterPro" id="IPR036388">
    <property type="entry name" value="WH-like_DNA-bd_sf"/>
</dbReference>
<proteinExistence type="predicted"/>
<evidence type="ECO:0000256" key="2">
    <source>
        <dbReference type="ARBA" id="ARBA00023125"/>
    </source>
</evidence>
<dbReference type="GO" id="GO:0003700">
    <property type="term" value="F:DNA-binding transcription factor activity"/>
    <property type="evidence" value="ECO:0007669"/>
    <property type="project" value="InterPro"/>
</dbReference>
<accession>A0A2W5V6T1</accession>
<keyword evidence="2" id="KW-0238">DNA-binding</keyword>
<gene>
    <name evidence="5" type="ORF">DI526_06335</name>
</gene>
<dbReference type="InterPro" id="IPR001845">
    <property type="entry name" value="HTH_ArsR_DNA-bd_dom"/>
</dbReference>
<dbReference type="InterPro" id="IPR051081">
    <property type="entry name" value="HTH_MetalResp_TranReg"/>
</dbReference>
<keyword evidence="1" id="KW-0805">Transcription regulation</keyword>
<protein>
    <submittedName>
        <fullName evidence="5">Transcriptional regulator</fullName>
    </submittedName>
</protein>
<dbReference type="InterPro" id="IPR036390">
    <property type="entry name" value="WH_DNA-bd_sf"/>
</dbReference>
<dbReference type="PANTHER" id="PTHR33154">
    <property type="entry name" value="TRANSCRIPTIONAL REGULATOR, ARSR FAMILY"/>
    <property type="match status" value="1"/>
</dbReference>
<dbReference type="SUPFAM" id="SSF46785">
    <property type="entry name" value="Winged helix' DNA-binding domain"/>
    <property type="match status" value="1"/>
</dbReference>
<sequence length="106" mass="11690">MSAMEDATRPAPAERLVLDERQVNLIAKALAEPRRRQILKEIGAASEPTPCGAVAQHLEVTAATFSHHMKELENAGLIRICRQGKFAFLVLQRDVLNAYLAQLGEI</sequence>
<dbReference type="Gene3D" id="1.10.10.10">
    <property type="entry name" value="Winged helix-like DNA-binding domain superfamily/Winged helix DNA-binding domain"/>
    <property type="match status" value="1"/>
</dbReference>
<dbReference type="Proteomes" id="UP000249393">
    <property type="component" value="Unassembled WGS sequence"/>
</dbReference>
<evidence type="ECO:0000256" key="3">
    <source>
        <dbReference type="ARBA" id="ARBA00023163"/>
    </source>
</evidence>
<name>A0A2W5V6T1_9CAUL</name>
<dbReference type="GO" id="GO:0003677">
    <property type="term" value="F:DNA binding"/>
    <property type="evidence" value="ECO:0007669"/>
    <property type="project" value="UniProtKB-KW"/>
</dbReference>
<dbReference type="CDD" id="cd00090">
    <property type="entry name" value="HTH_ARSR"/>
    <property type="match status" value="1"/>
</dbReference>
<dbReference type="AlphaFoldDB" id="A0A2W5V6T1"/>
<evidence type="ECO:0000256" key="1">
    <source>
        <dbReference type="ARBA" id="ARBA00023015"/>
    </source>
</evidence>
<feature type="domain" description="HTH arsR-type" evidence="4">
    <location>
        <begin position="16"/>
        <end position="106"/>
    </location>
</feature>
<evidence type="ECO:0000313" key="5">
    <source>
        <dbReference type="EMBL" id="PZR35729.1"/>
    </source>
</evidence>
<dbReference type="PANTHER" id="PTHR33154:SF33">
    <property type="entry name" value="TRANSCRIPTIONAL REPRESSOR SDPR"/>
    <property type="match status" value="1"/>
</dbReference>
<organism evidence="5 6">
    <name type="scientific">Caulobacter segnis</name>
    <dbReference type="NCBI Taxonomy" id="88688"/>
    <lineage>
        <taxon>Bacteria</taxon>
        <taxon>Pseudomonadati</taxon>
        <taxon>Pseudomonadota</taxon>
        <taxon>Alphaproteobacteria</taxon>
        <taxon>Caulobacterales</taxon>
        <taxon>Caulobacteraceae</taxon>
        <taxon>Caulobacter</taxon>
    </lineage>
</organism>
<evidence type="ECO:0000313" key="6">
    <source>
        <dbReference type="Proteomes" id="UP000249393"/>
    </source>
</evidence>
<dbReference type="Pfam" id="PF12840">
    <property type="entry name" value="HTH_20"/>
    <property type="match status" value="1"/>
</dbReference>
<dbReference type="PRINTS" id="PR00778">
    <property type="entry name" value="HTHARSR"/>
</dbReference>
<dbReference type="SMART" id="SM00418">
    <property type="entry name" value="HTH_ARSR"/>
    <property type="match status" value="1"/>
</dbReference>
<dbReference type="EMBL" id="QFQZ01000013">
    <property type="protein sequence ID" value="PZR35729.1"/>
    <property type="molecule type" value="Genomic_DNA"/>
</dbReference>
<reference evidence="5 6" key="1">
    <citation type="submission" date="2017-08" db="EMBL/GenBank/DDBJ databases">
        <title>Infants hospitalized years apart are colonized by the same room-sourced microbial strains.</title>
        <authorList>
            <person name="Brooks B."/>
            <person name="Olm M.R."/>
            <person name="Firek B.A."/>
            <person name="Baker R."/>
            <person name="Thomas B.C."/>
            <person name="Morowitz M.J."/>
            <person name="Banfield J.F."/>
        </authorList>
    </citation>
    <scope>NUCLEOTIDE SEQUENCE [LARGE SCALE GENOMIC DNA]</scope>
    <source>
        <strain evidence="5">S2_003_000_R2_4</strain>
    </source>
</reference>